<feature type="compositionally biased region" description="Polar residues" evidence="5">
    <location>
        <begin position="1579"/>
        <end position="1609"/>
    </location>
</feature>
<dbReference type="InterPro" id="IPR006575">
    <property type="entry name" value="RWD_dom"/>
</dbReference>
<proteinExistence type="inferred from homology"/>
<dbReference type="EMBL" id="JADGIZ020000006">
    <property type="protein sequence ID" value="KAL2918427.1"/>
    <property type="molecule type" value="Genomic_DNA"/>
</dbReference>
<dbReference type="Proteomes" id="UP001527925">
    <property type="component" value="Unassembled WGS sequence"/>
</dbReference>
<dbReference type="PROSITE" id="PS50294">
    <property type="entry name" value="WD_REPEATS_REGION"/>
    <property type="match status" value="1"/>
</dbReference>
<reference evidence="7 8" key="1">
    <citation type="submission" date="2023-09" db="EMBL/GenBank/DDBJ databases">
        <title>Pangenome analysis of Batrachochytrium dendrobatidis and related Chytrids.</title>
        <authorList>
            <person name="Yacoub M.N."/>
            <person name="Stajich J.E."/>
            <person name="James T.Y."/>
        </authorList>
    </citation>
    <scope>NUCLEOTIDE SEQUENCE [LARGE SCALE GENOMIC DNA]</scope>
    <source>
        <strain evidence="7 8">JEL0888</strain>
    </source>
</reference>
<evidence type="ECO:0000313" key="8">
    <source>
        <dbReference type="Proteomes" id="UP001527925"/>
    </source>
</evidence>
<feature type="compositionally biased region" description="Low complexity" evidence="5">
    <location>
        <begin position="845"/>
        <end position="854"/>
    </location>
</feature>
<feature type="compositionally biased region" description="Polar residues" evidence="5">
    <location>
        <begin position="855"/>
        <end position="867"/>
    </location>
</feature>
<feature type="region of interest" description="Disordered" evidence="5">
    <location>
        <begin position="845"/>
        <end position="937"/>
    </location>
</feature>
<evidence type="ECO:0000256" key="4">
    <source>
        <dbReference type="PROSITE-ProRule" id="PRU00221"/>
    </source>
</evidence>
<feature type="region of interest" description="Disordered" evidence="5">
    <location>
        <begin position="1522"/>
        <end position="1544"/>
    </location>
</feature>
<feature type="region of interest" description="Disordered" evidence="5">
    <location>
        <begin position="1034"/>
        <end position="1053"/>
    </location>
</feature>
<feature type="repeat" description="WD" evidence="4">
    <location>
        <begin position="89"/>
        <end position="131"/>
    </location>
</feature>
<dbReference type="Gene3D" id="2.130.10.10">
    <property type="entry name" value="YVTN repeat-like/Quinoprotein amine dehydrogenase"/>
    <property type="match status" value="1"/>
</dbReference>
<feature type="compositionally biased region" description="Polar residues" evidence="5">
    <location>
        <begin position="1633"/>
        <end position="1663"/>
    </location>
</feature>
<feature type="domain" description="RWD" evidence="6">
    <location>
        <begin position="471"/>
        <end position="585"/>
    </location>
</feature>
<feature type="repeat" description="WD" evidence="4">
    <location>
        <begin position="177"/>
        <end position="219"/>
    </location>
</feature>
<dbReference type="SMART" id="SM00320">
    <property type="entry name" value="WD40"/>
    <property type="match status" value="5"/>
</dbReference>
<evidence type="ECO:0000256" key="5">
    <source>
        <dbReference type="SAM" id="MobiDB-lite"/>
    </source>
</evidence>
<evidence type="ECO:0000256" key="1">
    <source>
        <dbReference type="ARBA" id="ARBA00022574"/>
    </source>
</evidence>
<evidence type="ECO:0000256" key="3">
    <source>
        <dbReference type="ARBA" id="ARBA00038452"/>
    </source>
</evidence>
<feature type="compositionally biased region" description="Polar residues" evidence="5">
    <location>
        <begin position="1002"/>
        <end position="1016"/>
    </location>
</feature>
<feature type="region of interest" description="Disordered" evidence="5">
    <location>
        <begin position="1711"/>
        <end position="1766"/>
    </location>
</feature>
<dbReference type="PROSITE" id="PS00678">
    <property type="entry name" value="WD_REPEATS_1"/>
    <property type="match status" value="3"/>
</dbReference>
<dbReference type="PANTHER" id="PTHR46170">
    <property type="entry name" value="GATOR COMPLEX PROTEIN WDR59"/>
    <property type="match status" value="1"/>
</dbReference>
<feature type="region of interest" description="Disordered" evidence="5">
    <location>
        <begin position="1576"/>
        <end position="1675"/>
    </location>
</feature>
<keyword evidence="8" id="KW-1185">Reference proteome</keyword>
<comment type="similarity">
    <text evidence="3">Belongs to the WD repeat WDR59 family.</text>
</comment>
<feature type="repeat" description="WD" evidence="4">
    <location>
        <begin position="134"/>
        <end position="175"/>
    </location>
</feature>
<evidence type="ECO:0000259" key="6">
    <source>
        <dbReference type="PROSITE" id="PS50908"/>
    </source>
</evidence>
<feature type="region of interest" description="Disordered" evidence="5">
    <location>
        <begin position="1002"/>
        <end position="1023"/>
    </location>
</feature>
<comment type="caution">
    <text evidence="7">The sequence shown here is derived from an EMBL/GenBank/DDBJ whole genome shotgun (WGS) entry which is preliminary data.</text>
</comment>
<dbReference type="SUPFAM" id="SSF50978">
    <property type="entry name" value="WD40 repeat-like"/>
    <property type="match status" value="1"/>
</dbReference>
<sequence length="1956" mass="209860">MSPSGRDVVLAAKRGLYVVDLEHPFGQPRFFQHLTKWDVADVQWNPHASRSNWIASTSNQKALIWNLELGVAAAGTVPQASNKHVEFVLSKHDRAVSDMHWSPFHPESIATCSYDAFVHLWDLRMGADKPSNSFSSWTAGATQVKYNRINERILASAHDTDVRIWDVRKGSQPITVLTAHMSKIYGIDWSRRHENEIITCSQDMLVKFWNITQPRLCQSTITTTAPVWRSRFTPFGDAVVTMPHRRDNNLYLWSCDDKTTPIYTFSGHTDSPIEFVWRHQDDHFQLVTWSKDQTLHLWPVSKELVQACGHRVEPESVVGVFDEDDVSMPASLESTPFASQSSATQTTPQALGLGVTGVSLMPISERGRNIDLMPFTDDEDDDQAGAGSIAGGMALGRTQTRADNCLELAIDSPLGRKSTKIREHQGMHYDARAYSSIYGRRETPEKHLAEPATATADRRRSLQRIPATLEEEIEQIRQLYPAVGIEMNTSDERSYSMSLQCTSDVFRTSPGPASVFLRIDVHFPPGYPGQGAVPNFEIQKSGMVSMSNRAHLSQRLSQISMVHVSRKLPCLEDCVRYLLGESSLAAPHFGAHIPIDTPPPASLSGGSTGVSAESYQGREALAGLDIGGLAHPGEELSLSETSSSDAEGPFALGRFKPLTDRRFMQDGPGSKDSSNVPYPRLCGASFSMSGHLVFFRSSLPHPSTTKFKAQIFSMRSQYPVRQLQAFTSQPKTLAQYFQYRNFLQSRPPRPGVSASAGSSELLVPDTSGAQVRTRRSEKWLGDDITEEPPSIMSFYGRPRQPALTHTTGFFADPQRGPTQASGIGANTPVRFKRAVGQSLSDLAMASTGSASGSTEISTPHTASTITATHRPFRTPVNPTSLSSQSQMPYADGPNQLDAAGSPLSLEQEQLTPRTRTLRRRHSSESTHSNASESEFQSAYVRMPPVASVRTTSGASSAASFGNIGDPFGSVRPDGPGGFGQHASSYGGTLIGRPIDIAKPLASSQHAGSLESGTSMDGSPDLIGHVLPSRAAQASSASISIHRPAPQTQAATTVSPSLLSMVLPPWSDGRHMELAQRRLSLAVAPPPPDLLLDSPGRLDASAQAWSRGRSSSDTGGSRLRPSMAALERGLSSEGSDKSGHDLFASELANRRSRDIPPAEVASSQGSHFGRAAGVAATAAAMVSSQTSGASQGFGSPAHQNTIAAGTLLVASQPSSLVFILDMTHLLPVRRDLAERYTLTGDDPAHICRTNRKHAKAARRMDLVRIWRLAELILSRETSTHDGANKSARDADESGGPFSKMHWLHHPMGQSMVQSIFGYLAKMGDIQTLAMLVCVFSEPFVRSVDRGDTLIAPRRIDSTPMIRVPSSPMRHMPALPYRGLPRHPDGSPARSLSRSAYSGSDMPALAAAITAGSYPHEMAPSLTGGYPTTPGPPSPFGSMRMNMLIPRSGSMRAPYQGGMANPLPIGGTAISGASLGSMASGGVSSQASSVASMVASSAQSESMMRALIMGAGVSKTVGIPARRRESGSRLVRTASTGGAGPNAARLSDISSLSIPTMHLQHERQAQVAGSMPMVMSPVERTPSNPGQRSYLGLTQTGGTPANAWPHSSSRQGMAAQAPSGYMRVPILGPAPVGNQRGSMHAGSSSLAPHSASTHVSNTSGFSSEPSPGVVAASNNSSSTNIASNSVGGVSSSISSSSNALLLTNAMPPGTRFGVTMHRTSNDDYDEHDPADSAPIPTSPAQATSGSSSPVRMLEPPHTSSTDTHGPRLLDPAHYDLYNGYLQRYAELLYSWALLQQRADLLKFQSLKASRPGSAHLAATRLLRNGHPFVGRQCPICRTPLGAFSPVGHLITACTDPRIQAYRDTIGFSREFFVLLWQHAHEVAGLLPAPDVNSLDLSILVLGGTLCGGATLGNDWLAGFSQMGTVVAPPAGRVVHFLQRTMWSYSSSLWAYHRNAAGQ</sequence>
<feature type="region of interest" description="Disordered" evidence="5">
    <location>
        <begin position="748"/>
        <end position="775"/>
    </location>
</feature>
<dbReference type="InterPro" id="IPR001680">
    <property type="entry name" value="WD40_rpt"/>
</dbReference>
<feature type="compositionally biased region" description="Low complexity" evidence="5">
    <location>
        <begin position="1105"/>
        <end position="1117"/>
    </location>
</feature>
<accession>A0ABR4NFX4</accession>
<evidence type="ECO:0000256" key="2">
    <source>
        <dbReference type="ARBA" id="ARBA00022737"/>
    </source>
</evidence>
<feature type="compositionally biased region" description="Polar residues" evidence="5">
    <location>
        <begin position="1736"/>
        <end position="1747"/>
    </location>
</feature>
<dbReference type="InterPro" id="IPR019775">
    <property type="entry name" value="WD40_repeat_CS"/>
</dbReference>
<feature type="compositionally biased region" description="Low complexity" evidence="5">
    <location>
        <begin position="925"/>
        <end position="934"/>
    </location>
</feature>
<keyword evidence="1 4" id="KW-0853">WD repeat</keyword>
<dbReference type="InterPro" id="IPR036322">
    <property type="entry name" value="WD40_repeat_dom_sf"/>
</dbReference>
<organism evidence="7 8">
    <name type="scientific">Polyrhizophydium stewartii</name>
    <dbReference type="NCBI Taxonomy" id="2732419"/>
    <lineage>
        <taxon>Eukaryota</taxon>
        <taxon>Fungi</taxon>
        <taxon>Fungi incertae sedis</taxon>
        <taxon>Chytridiomycota</taxon>
        <taxon>Chytridiomycota incertae sedis</taxon>
        <taxon>Chytridiomycetes</taxon>
        <taxon>Rhizophydiales</taxon>
        <taxon>Rhizophydiales incertae sedis</taxon>
        <taxon>Polyrhizophydium</taxon>
    </lineage>
</organism>
<dbReference type="PROSITE" id="PS50082">
    <property type="entry name" value="WD_REPEATS_2"/>
    <property type="match status" value="3"/>
</dbReference>
<evidence type="ECO:0000313" key="7">
    <source>
        <dbReference type="EMBL" id="KAL2918427.1"/>
    </source>
</evidence>
<keyword evidence="2" id="KW-0677">Repeat</keyword>
<gene>
    <name evidence="7" type="ORF">HK105_201828</name>
</gene>
<name>A0ABR4NFX4_9FUNG</name>
<dbReference type="InterPro" id="IPR049567">
    <property type="entry name" value="WDR59-like"/>
</dbReference>
<feature type="region of interest" description="Disordered" evidence="5">
    <location>
        <begin position="1100"/>
        <end position="1119"/>
    </location>
</feature>
<dbReference type="InterPro" id="IPR015943">
    <property type="entry name" value="WD40/YVTN_repeat-like_dom_sf"/>
</dbReference>
<dbReference type="PROSITE" id="PS50908">
    <property type="entry name" value="RWD"/>
    <property type="match status" value="1"/>
</dbReference>
<feature type="compositionally biased region" description="Polar residues" evidence="5">
    <location>
        <begin position="876"/>
        <end position="887"/>
    </location>
</feature>
<protein>
    <recommendedName>
        <fullName evidence="6">RWD domain-containing protein</fullName>
    </recommendedName>
</protein>
<dbReference type="PANTHER" id="PTHR46170:SF1">
    <property type="entry name" value="GATOR COMPLEX PROTEIN WDR59"/>
    <property type="match status" value="1"/>
</dbReference>
<dbReference type="Pfam" id="PF00400">
    <property type="entry name" value="WD40"/>
    <property type="match status" value="2"/>
</dbReference>